<keyword evidence="1" id="KW-0812">Transmembrane</keyword>
<feature type="transmembrane region" description="Helical" evidence="1">
    <location>
        <begin position="54"/>
        <end position="72"/>
    </location>
</feature>
<gene>
    <name evidence="2" type="ORF">EV186_11720</name>
</gene>
<feature type="transmembrane region" description="Helical" evidence="1">
    <location>
        <begin position="324"/>
        <end position="346"/>
    </location>
</feature>
<dbReference type="EMBL" id="SNXZ01000017">
    <property type="protein sequence ID" value="TDP88905.1"/>
    <property type="molecule type" value="Genomic_DNA"/>
</dbReference>
<reference evidence="2 3" key="1">
    <citation type="submission" date="2019-03" db="EMBL/GenBank/DDBJ databases">
        <title>Genomic Encyclopedia of Type Strains, Phase IV (KMG-IV): sequencing the most valuable type-strain genomes for metagenomic binning, comparative biology and taxonomic classification.</title>
        <authorList>
            <person name="Goeker M."/>
        </authorList>
    </citation>
    <scope>NUCLEOTIDE SEQUENCE [LARGE SCALE GENOMIC DNA]</scope>
    <source>
        <strain evidence="2 3">DSM 45361</strain>
    </source>
</reference>
<feature type="transmembrane region" description="Helical" evidence="1">
    <location>
        <begin position="386"/>
        <end position="405"/>
    </location>
</feature>
<feature type="transmembrane region" description="Helical" evidence="1">
    <location>
        <begin position="202"/>
        <end position="224"/>
    </location>
</feature>
<evidence type="ECO:0000256" key="1">
    <source>
        <dbReference type="SAM" id="Phobius"/>
    </source>
</evidence>
<dbReference type="Proteomes" id="UP000295444">
    <property type="component" value="Unassembled WGS sequence"/>
</dbReference>
<dbReference type="OrthoDB" id="9767931at2"/>
<dbReference type="Pfam" id="PF13687">
    <property type="entry name" value="DUF4153"/>
    <property type="match status" value="1"/>
</dbReference>
<feature type="transmembrane region" description="Helical" evidence="1">
    <location>
        <begin position="163"/>
        <end position="196"/>
    </location>
</feature>
<comment type="caution">
    <text evidence="2">The sequence shown here is derived from an EMBL/GenBank/DDBJ whole genome shotgun (WGS) entry which is preliminary data.</text>
</comment>
<keyword evidence="1" id="KW-0472">Membrane</keyword>
<protein>
    <submittedName>
        <fullName evidence="2">Uncharacterized protein DUF4173</fullName>
    </submittedName>
</protein>
<dbReference type="InterPro" id="IPR025291">
    <property type="entry name" value="DUF4153"/>
</dbReference>
<keyword evidence="1" id="KW-1133">Transmembrane helix</keyword>
<feature type="transmembrane region" description="Helical" evidence="1">
    <location>
        <begin position="245"/>
        <end position="270"/>
    </location>
</feature>
<feature type="transmembrane region" description="Helical" evidence="1">
    <location>
        <begin position="93"/>
        <end position="117"/>
    </location>
</feature>
<feature type="transmembrane region" description="Helical" evidence="1">
    <location>
        <begin position="358"/>
        <end position="379"/>
    </location>
</feature>
<evidence type="ECO:0000313" key="2">
    <source>
        <dbReference type="EMBL" id="TDP88905.1"/>
    </source>
</evidence>
<evidence type="ECO:0000313" key="3">
    <source>
        <dbReference type="Proteomes" id="UP000295444"/>
    </source>
</evidence>
<dbReference type="RefSeq" id="WP_133854515.1">
    <property type="nucleotide sequence ID" value="NZ_SNXZ01000017.1"/>
</dbReference>
<feature type="transmembrane region" description="Helical" evidence="1">
    <location>
        <begin position="290"/>
        <end position="312"/>
    </location>
</feature>
<dbReference type="AlphaFoldDB" id="A0A4R6RRM9"/>
<name>A0A4R6RRM9_LABRH</name>
<feature type="transmembrane region" description="Helical" evidence="1">
    <location>
        <begin position="129"/>
        <end position="151"/>
    </location>
</feature>
<keyword evidence="3" id="KW-1185">Reference proteome</keyword>
<proteinExistence type="predicted"/>
<accession>A0A4R6RRM9</accession>
<organism evidence="2 3">
    <name type="scientific">Labedaea rhizosphaerae</name>
    <dbReference type="NCBI Taxonomy" id="598644"/>
    <lineage>
        <taxon>Bacteria</taxon>
        <taxon>Bacillati</taxon>
        <taxon>Actinomycetota</taxon>
        <taxon>Actinomycetes</taxon>
        <taxon>Pseudonocardiales</taxon>
        <taxon>Pseudonocardiaceae</taxon>
        <taxon>Labedaea</taxon>
    </lineage>
</organism>
<sequence>MTYSPMAPAVLDRRPRPPLVSWAEPAWTAPHISLPVTLLAGLLAACTVPTDRPGLGWLVAGLVVAGAIRVVTRHRPTARPGAVSRIRWGIVTFALLTVPVLRAAPWLSVLCLATAVATGSLAVAGGRSLRATLAGMVAVPVGALLGLPWLWASRRRSATAERTFVAVVASFAVLLVFGALLAGGDAAFSVAIAAVMPRFSVAGIQSGVLIFVAAVLLVVGGCYTAAARPQVRERDERKTVRALEWALPVGALTLLYGGYVAVQVAVLFGGRDYVLRTSGLTAAQYARSGFWWLAIATALTLVVLGIAARLSAVDSVLDRVRRRLLLGPLAVLTLVIVASALSRMWAYQEAYGFTVLRLLVEVCELWIGVVYVLVLIAGLGRGRAKWLPYTVIASAVAGLLAIAALDPERFVAERDVARYAETGKIDTAYLASLSADATPALAALPASVRDCTLALQARHLRLDDGALDWNLGRSRAASYRMPTGFTCG</sequence>